<evidence type="ECO:0000259" key="3">
    <source>
        <dbReference type="Pfam" id="PF13193"/>
    </source>
</evidence>
<protein>
    <submittedName>
        <fullName evidence="4">AMP-binding protein</fullName>
    </submittedName>
</protein>
<dbReference type="AlphaFoldDB" id="A0A6L6J0N7"/>
<dbReference type="EMBL" id="WMII01000013">
    <property type="protein sequence ID" value="MTH65461.1"/>
    <property type="molecule type" value="Genomic_DNA"/>
</dbReference>
<organism evidence="4 5">
    <name type="scientific">Paracoccus shanxieyensis</name>
    <dbReference type="NCBI Taxonomy" id="2675752"/>
    <lineage>
        <taxon>Bacteria</taxon>
        <taxon>Pseudomonadati</taxon>
        <taxon>Pseudomonadota</taxon>
        <taxon>Alphaproteobacteria</taxon>
        <taxon>Rhodobacterales</taxon>
        <taxon>Paracoccaceae</taxon>
        <taxon>Paracoccus</taxon>
    </lineage>
</organism>
<dbReference type="Gene3D" id="3.40.50.12780">
    <property type="entry name" value="N-terminal domain of ligase-like"/>
    <property type="match status" value="1"/>
</dbReference>
<dbReference type="PANTHER" id="PTHR43352">
    <property type="entry name" value="ACETYL-COA SYNTHETASE"/>
    <property type="match status" value="1"/>
</dbReference>
<gene>
    <name evidence="4" type="ORF">GL284_14400</name>
</gene>
<evidence type="ECO:0000313" key="4">
    <source>
        <dbReference type="EMBL" id="MTH65461.1"/>
    </source>
</evidence>
<keyword evidence="1" id="KW-0436">Ligase</keyword>
<feature type="domain" description="AMP-binding enzyme C-terminal" evidence="3">
    <location>
        <begin position="391"/>
        <end position="461"/>
    </location>
</feature>
<dbReference type="InterPro" id="IPR045851">
    <property type="entry name" value="AMP-bd_C_sf"/>
</dbReference>
<feature type="domain" description="AMP-dependent synthetase/ligase" evidence="2">
    <location>
        <begin position="13"/>
        <end position="326"/>
    </location>
</feature>
<keyword evidence="5" id="KW-1185">Reference proteome</keyword>
<dbReference type="Gene3D" id="3.30.300.30">
    <property type="match status" value="1"/>
</dbReference>
<reference evidence="4 5" key="1">
    <citation type="submission" date="2019-11" db="EMBL/GenBank/DDBJ databases">
        <authorList>
            <person name="Dong K."/>
        </authorList>
    </citation>
    <scope>NUCLEOTIDE SEQUENCE [LARGE SCALE GENOMIC DNA]</scope>
    <source>
        <strain evidence="4 5">DK608</strain>
    </source>
</reference>
<dbReference type="InterPro" id="IPR042099">
    <property type="entry name" value="ANL_N_sf"/>
</dbReference>
<evidence type="ECO:0000256" key="1">
    <source>
        <dbReference type="ARBA" id="ARBA00022598"/>
    </source>
</evidence>
<dbReference type="GO" id="GO:0016878">
    <property type="term" value="F:acid-thiol ligase activity"/>
    <property type="evidence" value="ECO:0007669"/>
    <property type="project" value="TreeGrafter"/>
</dbReference>
<proteinExistence type="predicted"/>
<dbReference type="PANTHER" id="PTHR43352:SF1">
    <property type="entry name" value="ANTHRANILATE--COA LIGASE"/>
    <property type="match status" value="1"/>
</dbReference>
<dbReference type="InterPro" id="IPR025110">
    <property type="entry name" value="AMP-bd_C"/>
</dbReference>
<dbReference type="GO" id="GO:0044550">
    <property type="term" value="P:secondary metabolite biosynthetic process"/>
    <property type="evidence" value="ECO:0007669"/>
    <property type="project" value="TreeGrafter"/>
</dbReference>
<dbReference type="InterPro" id="IPR020845">
    <property type="entry name" value="AMP-binding_CS"/>
</dbReference>
<dbReference type="RefSeq" id="WP_155045332.1">
    <property type="nucleotide sequence ID" value="NZ_WMIH01000013.1"/>
</dbReference>
<sequence>MNLAQYVLQAGLATPDKLAMSILGLSRADRWSHARLRQAVLGTATGLLQAGLRPGDRLLLRLGNTPAFPVTYLAAIAAGIVPVPTSAQLTEAEITRMAAAVAPAAIAHEAGVALPDHPARILTAAELARFADLPPADFQQGDPERLAYIVFTSGSSGQPRAVCHAHRAILARRMMFDGWYGLTPQDRLLHAGAFNWTFTLGTGLMDPWTMGATALIPAKGITPAQIPLIASRHGATLIAAAPGVFRQMLRADWPVWPGLRHGLTAGERLDPTLRRDWQSRTGTDLHEAMGMSEVSTFISGSPARPAPDGHAGFPQPGRRIAIRDGQLAVHRSDPGLFLGYLDQPQDSMARFDGDWFLTGDLAQQTPDGAIRTLGRSDDLMNAGGFRVAPAEIEDALADLPGIGDLAVTEIAVPSGTIIAAFWTGPADALALKSRAEERLARYRQPREYIHLDALPRTATGKINRRALRCAHRKDR</sequence>
<name>A0A6L6J0N7_9RHOB</name>
<accession>A0A6L6J0N7</accession>
<evidence type="ECO:0000259" key="2">
    <source>
        <dbReference type="Pfam" id="PF00501"/>
    </source>
</evidence>
<dbReference type="SUPFAM" id="SSF56801">
    <property type="entry name" value="Acetyl-CoA synthetase-like"/>
    <property type="match status" value="1"/>
</dbReference>
<dbReference type="Pfam" id="PF13193">
    <property type="entry name" value="AMP-binding_C"/>
    <property type="match status" value="1"/>
</dbReference>
<evidence type="ECO:0000313" key="5">
    <source>
        <dbReference type="Proteomes" id="UP000478740"/>
    </source>
</evidence>
<dbReference type="InterPro" id="IPR000873">
    <property type="entry name" value="AMP-dep_synth/lig_dom"/>
</dbReference>
<comment type="caution">
    <text evidence="4">The sequence shown here is derived from an EMBL/GenBank/DDBJ whole genome shotgun (WGS) entry which is preliminary data.</text>
</comment>
<dbReference type="Proteomes" id="UP000478740">
    <property type="component" value="Unassembled WGS sequence"/>
</dbReference>
<dbReference type="Pfam" id="PF00501">
    <property type="entry name" value="AMP-binding"/>
    <property type="match status" value="1"/>
</dbReference>
<dbReference type="PROSITE" id="PS00455">
    <property type="entry name" value="AMP_BINDING"/>
    <property type="match status" value="1"/>
</dbReference>